<dbReference type="CDD" id="cd00082">
    <property type="entry name" value="HisKA"/>
    <property type="match status" value="1"/>
</dbReference>
<dbReference type="InterPro" id="IPR001789">
    <property type="entry name" value="Sig_transdc_resp-reg_receiver"/>
</dbReference>
<evidence type="ECO:0000313" key="20">
    <source>
        <dbReference type="EMBL" id="MBO8434421.1"/>
    </source>
</evidence>
<dbReference type="PANTHER" id="PTHR43047">
    <property type="entry name" value="TWO-COMPONENT HISTIDINE PROTEIN KINASE"/>
    <property type="match status" value="1"/>
</dbReference>
<evidence type="ECO:0000256" key="6">
    <source>
        <dbReference type="ARBA" id="ARBA00022553"/>
    </source>
</evidence>
<evidence type="ECO:0000256" key="5">
    <source>
        <dbReference type="ARBA" id="ARBA00022475"/>
    </source>
</evidence>
<dbReference type="SMART" id="SM00388">
    <property type="entry name" value="HisKA"/>
    <property type="match status" value="1"/>
</dbReference>
<dbReference type="Gene3D" id="3.30.450.20">
    <property type="entry name" value="PAS domain"/>
    <property type="match status" value="1"/>
</dbReference>
<evidence type="ECO:0000256" key="12">
    <source>
        <dbReference type="ARBA" id="ARBA00022989"/>
    </source>
</evidence>
<dbReference type="SUPFAM" id="SSF55874">
    <property type="entry name" value="ATPase domain of HSP90 chaperone/DNA topoisomerase II/histidine kinase"/>
    <property type="match status" value="1"/>
</dbReference>
<dbReference type="SUPFAM" id="SSF103190">
    <property type="entry name" value="Sensory domain-like"/>
    <property type="match status" value="1"/>
</dbReference>
<evidence type="ECO:0000256" key="14">
    <source>
        <dbReference type="ARBA" id="ARBA00023136"/>
    </source>
</evidence>
<evidence type="ECO:0000256" key="16">
    <source>
        <dbReference type="PROSITE-ProRule" id="PRU00169"/>
    </source>
</evidence>
<dbReference type="InterPro" id="IPR036890">
    <property type="entry name" value="HATPase_C_sf"/>
</dbReference>
<comment type="catalytic activity">
    <reaction evidence="1">
        <text>ATP + protein L-histidine = ADP + protein N-phospho-L-histidine.</text>
        <dbReference type="EC" id="2.7.13.3"/>
    </reaction>
</comment>
<dbReference type="InterPro" id="IPR005467">
    <property type="entry name" value="His_kinase_dom"/>
</dbReference>
<keyword evidence="8 17" id="KW-0812">Transmembrane</keyword>
<dbReference type="InterPro" id="IPR029151">
    <property type="entry name" value="Sensor-like_sf"/>
</dbReference>
<dbReference type="AlphaFoldDB" id="A0A9D9H2V0"/>
<evidence type="ECO:0000256" key="11">
    <source>
        <dbReference type="ARBA" id="ARBA00022840"/>
    </source>
</evidence>
<dbReference type="EC" id="2.7.13.3" evidence="3"/>
<evidence type="ECO:0000313" key="21">
    <source>
        <dbReference type="Proteomes" id="UP000823611"/>
    </source>
</evidence>
<keyword evidence="14 17" id="KW-0472">Membrane</keyword>
<dbReference type="GO" id="GO:0000155">
    <property type="term" value="F:phosphorelay sensor kinase activity"/>
    <property type="evidence" value="ECO:0007669"/>
    <property type="project" value="InterPro"/>
</dbReference>
<evidence type="ECO:0000256" key="17">
    <source>
        <dbReference type="SAM" id="Phobius"/>
    </source>
</evidence>
<dbReference type="PROSITE" id="PS50109">
    <property type="entry name" value="HIS_KIN"/>
    <property type="match status" value="1"/>
</dbReference>
<evidence type="ECO:0000256" key="7">
    <source>
        <dbReference type="ARBA" id="ARBA00022679"/>
    </source>
</evidence>
<feature type="transmembrane region" description="Helical" evidence="17">
    <location>
        <begin position="7"/>
        <end position="26"/>
    </location>
</feature>
<evidence type="ECO:0000256" key="1">
    <source>
        <dbReference type="ARBA" id="ARBA00000085"/>
    </source>
</evidence>
<dbReference type="InterPro" id="IPR036097">
    <property type="entry name" value="HisK_dim/P_sf"/>
</dbReference>
<evidence type="ECO:0000256" key="3">
    <source>
        <dbReference type="ARBA" id="ARBA00012438"/>
    </source>
</evidence>
<feature type="transmembrane region" description="Helical" evidence="17">
    <location>
        <begin position="282"/>
        <end position="301"/>
    </location>
</feature>
<evidence type="ECO:0000256" key="2">
    <source>
        <dbReference type="ARBA" id="ARBA00004651"/>
    </source>
</evidence>
<dbReference type="SUPFAM" id="SSF47384">
    <property type="entry name" value="Homodimeric domain of signal transducing histidine kinase"/>
    <property type="match status" value="1"/>
</dbReference>
<sequence length="844" mass="96839">MRKINKIIVFNLMFIIMFVAISFGVVNSVIKTSVNRAEEVGKQMAENYNLKDYTIFTEYKTSLEMASYRIEKMRQEGRSIDDIRHWIVQYTDDIIFSDNEIYSELYAYIDGHIVSGSEWEAEDFINWHNRNWYKGAMQSDGEVYYSDIYIDSRFEQLIVTMAKKIGNDDVLAMDIPIENIRKNLEKDNMSSGNLYVSYDRNGEVLGHKCWFNGKCIHDMQYLKDLYNATKNNGDKSSFKYTDKFGNDQIVYTMDSETGWKSVAVVPYQIIGASAMDILHKSLIFLGLYLIILIIIMIKSYINGIDARNNKKALYFIGNTYYAIYFVDINKNTFNIVKTPDAMMEQLVGAESYDDLLETVLRYVEPDARDEFRKGFSLENIKKLSEDNVERFGGDFQKKCQGVYKWVNVQLLFDSKEFNKNQVILTFKVVDDEKIKEIEQKQLLEQSLLTAQASSKAKNDFLSNMSHDMRTPLNAIIGLSKLAEMRVEKGSNVYEYLRKINFSSRHLLGLINDVLDMAKIEQGKIELKKEDFDIINLVNDVVAVFKKQTENKNISVKFDVKNTVLYGDMLKISQILNNLISNAIKFSNDGGHIDISVKEVKSNYDKYGVYQFIVKDDGIGISEEFMKKLFMPFEREERFVSGYVSGTGLGMPIVKNIVRIMNGKIDVNSKVNEGTEFIITIPLDYSIDALNTVNNSDNEKDFDSEKVKLELKGKNILLVEDNAINMEITKEIIEIHGGNVVQAWNGEEAISKFYKSEEGYFDIILMDMQMPVLDGCGATEKIRELNRSDAKSVPIIAVTANAFSDDIAKAMKSGMNEHISKPIDFNILMNIIGKYIFREGFKDVQ</sequence>
<dbReference type="SMART" id="SM00448">
    <property type="entry name" value="REC"/>
    <property type="match status" value="1"/>
</dbReference>
<dbReference type="GO" id="GO:0009927">
    <property type="term" value="F:histidine phosphotransfer kinase activity"/>
    <property type="evidence" value="ECO:0007669"/>
    <property type="project" value="TreeGrafter"/>
</dbReference>
<dbReference type="CDD" id="cd17546">
    <property type="entry name" value="REC_hyHK_CKI1_RcsC-like"/>
    <property type="match status" value="1"/>
</dbReference>
<dbReference type="SMART" id="SM00387">
    <property type="entry name" value="HATPase_c"/>
    <property type="match status" value="1"/>
</dbReference>
<evidence type="ECO:0000256" key="13">
    <source>
        <dbReference type="ARBA" id="ARBA00023012"/>
    </source>
</evidence>
<keyword evidence="9" id="KW-0547">Nucleotide-binding</keyword>
<dbReference type="Gene3D" id="3.30.565.10">
    <property type="entry name" value="Histidine kinase-like ATPase, C-terminal domain"/>
    <property type="match status" value="1"/>
</dbReference>
<evidence type="ECO:0000259" key="18">
    <source>
        <dbReference type="PROSITE" id="PS50109"/>
    </source>
</evidence>
<dbReference type="Proteomes" id="UP000823611">
    <property type="component" value="Unassembled WGS sequence"/>
</dbReference>
<keyword evidence="5" id="KW-1003">Cell membrane</keyword>
<dbReference type="PROSITE" id="PS50110">
    <property type="entry name" value="RESPONSE_REGULATORY"/>
    <property type="match status" value="1"/>
</dbReference>
<dbReference type="PRINTS" id="PR00344">
    <property type="entry name" value="BCTRLSENSOR"/>
</dbReference>
<dbReference type="GO" id="GO:0005524">
    <property type="term" value="F:ATP binding"/>
    <property type="evidence" value="ECO:0007669"/>
    <property type="project" value="UniProtKB-KW"/>
</dbReference>
<dbReference type="FunFam" id="3.30.565.10:FF:000023">
    <property type="entry name" value="PAS domain-containing sensor histidine kinase"/>
    <property type="match status" value="1"/>
</dbReference>
<evidence type="ECO:0000259" key="19">
    <source>
        <dbReference type="PROSITE" id="PS50110"/>
    </source>
</evidence>
<dbReference type="PANTHER" id="PTHR43047:SF72">
    <property type="entry name" value="OSMOSENSING HISTIDINE PROTEIN KINASE SLN1"/>
    <property type="match status" value="1"/>
</dbReference>
<keyword evidence="11" id="KW-0067">ATP-binding</keyword>
<name>A0A9D9H2V0_9FIRM</name>
<reference evidence="20" key="1">
    <citation type="submission" date="2020-10" db="EMBL/GenBank/DDBJ databases">
        <authorList>
            <person name="Gilroy R."/>
        </authorList>
    </citation>
    <scope>NUCLEOTIDE SEQUENCE</scope>
    <source>
        <strain evidence="20">F6-4510</strain>
    </source>
</reference>
<keyword evidence="7" id="KW-0808">Transferase</keyword>
<dbReference type="Pfam" id="PF00512">
    <property type="entry name" value="HisKA"/>
    <property type="match status" value="1"/>
</dbReference>
<comment type="subcellular location">
    <subcellularLocation>
        <location evidence="2">Cell membrane</location>
        <topology evidence="2">Multi-pass membrane protein</topology>
    </subcellularLocation>
</comment>
<feature type="modified residue" description="4-aspartylphosphate" evidence="16">
    <location>
        <position position="766"/>
    </location>
</feature>
<evidence type="ECO:0000256" key="8">
    <source>
        <dbReference type="ARBA" id="ARBA00022692"/>
    </source>
</evidence>
<evidence type="ECO:0000256" key="15">
    <source>
        <dbReference type="ARBA" id="ARBA00024867"/>
    </source>
</evidence>
<organism evidence="20 21">
    <name type="scientific">Candidatus Fimicola merdigallinarum</name>
    <dbReference type="NCBI Taxonomy" id="2840819"/>
    <lineage>
        <taxon>Bacteria</taxon>
        <taxon>Bacillati</taxon>
        <taxon>Bacillota</taxon>
        <taxon>Clostridia</taxon>
        <taxon>Lachnospirales</taxon>
        <taxon>Lachnospiraceae</taxon>
        <taxon>Lachnospiraceae incertae sedis</taxon>
        <taxon>Candidatus Fimicola</taxon>
    </lineage>
</organism>
<dbReference type="InterPro" id="IPR003594">
    <property type="entry name" value="HATPase_dom"/>
</dbReference>
<comment type="caution">
    <text evidence="20">The sequence shown here is derived from an EMBL/GenBank/DDBJ whole genome shotgun (WGS) entry which is preliminary data.</text>
</comment>
<gene>
    <name evidence="20" type="ORF">IAC55_03755</name>
</gene>
<keyword evidence="12 17" id="KW-1133">Transmembrane helix</keyword>
<feature type="domain" description="Histidine kinase" evidence="18">
    <location>
        <begin position="463"/>
        <end position="684"/>
    </location>
</feature>
<dbReference type="SUPFAM" id="SSF52172">
    <property type="entry name" value="CheY-like"/>
    <property type="match status" value="1"/>
</dbReference>
<comment type="function">
    <text evidence="15">May play the central regulatory role in sporulation. It may be an element of the effector pathway responsible for the activation of sporulation genes in response to nutritional stress. Spo0A may act in concert with spo0H (a sigma factor) to control the expression of some genes that are critical to the sporulation process.</text>
</comment>
<proteinExistence type="predicted"/>
<dbReference type="InterPro" id="IPR011006">
    <property type="entry name" value="CheY-like_superfamily"/>
</dbReference>
<accession>A0A9D9H2V0</accession>
<evidence type="ECO:0000256" key="10">
    <source>
        <dbReference type="ARBA" id="ARBA00022777"/>
    </source>
</evidence>
<dbReference type="GO" id="GO:0005886">
    <property type="term" value="C:plasma membrane"/>
    <property type="evidence" value="ECO:0007669"/>
    <property type="project" value="UniProtKB-SubCell"/>
</dbReference>
<keyword evidence="10" id="KW-0418">Kinase</keyword>
<dbReference type="Pfam" id="PF02518">
    <property type="entry name" value="HATPase_c"/>
    <property type="match status" value="1"/>
</dbReference>
<keyword evidence="6 16" id="KW-0597">Phosphoprotein</keyword>
<evidence type="ECO:0000256" key="9">
    <source>
        <dbReference type="ARBA" id="ARBA00022741"/>
    </source>
</evidence>
<keyword evidence="13" id="KW-0902">Two-component regulatory system</keyword>
<dbReference type="InterPro" id="IPR003661">
    <property type="entry name" value="HisK_dim/P_dom"/>
</dbReference>
<reference evidence="20" key="2">
    <citation type="journal article" date="2021" name="PeerJ">
        <title>Extensive microbial diversity within the chicken gut microbiome revealed by metagenomics and culture.</title>
        <authorList>
            <person name="Gilroy R."/>
            <person name="Ravi A."/>
            <person name="Getino M."/>
            <person name="Pursley I."/>
            <person name="Horton D.L."/>
            <person name="Alikhan N.F."/>
            <person name="Baker D."/>
            <person name="Gharbi K."/>
            <person name="Hall N."/>
            <person name="Watson M."/>
            <person name="Adriaenssens E.M."/>
            <person name="Foster-Nyarko E."/>
            <person name="Jarju S."/>
            <person name="Secka A."/>
            <person name="Antonio M."/>
            <person name="Oren A."/>
            <person name="Chaudhuri R.R."/>
            <person name="La Ragione R."/>
            <person name="Hildebrand F."/>
            <person name="Pallen M.J."/>
        </authorList>
    </citation>
    <scope>NUCLEOTIDE SEQUENCE</scope>
    <source>
        <strain evidence="20">F6-4510</strain>
    </source>
</reference>
<evidence type="ECO:0000256" key="4">
    <source>
        <dbReference type="ARBA" id="ARBA00018672"/>
    </source>
</evidence>
<dbReference type="EMBL" id="JADIMX010000073">
    <property type="protein sequence ID" value="MBO8434421.1"/>
    <property type="molecule type" value="Genomic_DNA"/>
</dbReference>
<dbReference type="Pfam" id="PF00072">
    <property type="entry name" value="Response_reg"/>
    <property type="match status" value="1"/>
</dbReference>
<dbReference type="Gene3D" id="1.10.287.130">
    <property type="match status" value="1"/>
</dbReference>
<dbReference type="CDD" id="cd00075">
    <property type="entry name" value="HATPase"/>
    <property type="match status" value="1"/>
</dbReference>
<protein>
    <recommendedName>
        <fullName evidence="4">Stage 0 sporulation protein A homolog</fullName>
        <ecNumber evidence="3">2.7.13.3</ecNumber>
    </recommendedName>
</protein>
<dbReference type="InterPro" id="IPR004358">
    <property type="entry name" value="Sig_transdc_His_kin-like_C"/>
</dbReference>
<dbReference type="Gene3D" id="3.40.50.2300">
    <property type="match status" value="1"/>
</dbReference>
<feature type="domain" description="Response regulatory" evidence="19">
    <location>
        <begin position="714"/>
        <end position="835"/>
    </location>
</feature>